<dbReference type="PANTHER" id="PTHR10237">
    <property type="entry name" value="DEFORMED EPIDERMAL AUTOREGULATORY FACTOR 1 HOMOLOG SUPPRESSIN"/>
    <property type="match status" value="1"/>
</dbReference>
<comment type="caution">
    <text evidence="6">The sequence shown here is derived from an EMBL/GenBank/DDBJ whole genome shotgun (WGS) entry which is preliminary data.</text>
</comment>
<organism evidence="6 7">
    <name type="scientific">Hymenoscyphus fraxineus</name>
    <dbReference type="NCBI Taxonomy" id="746836"/>
    <lineage>
        <taxon>Eukaryota</taxon>
        <taxon>Fungi</taxon>
        <taxon>Dikarya</taxon>
        <taxon>Ascomycota</taxon>
        <taxon>Pezizomycotina</taxon>
        <taxon>Leotiomycetes</taxon>
        <taxon>Helotiales</taxon>
        <taxon>Helotiaceae</taxon>
        <taxon>Hymenoscyphus</taxon>
    </lineage>
</organism>
<dbReference type="AlphaFoldDB" id="A0A9N9KPA7"/>
<dbReference type="InterPro" id="IPR002893">
    <property type="entry name" value="Znf_MYND"/>
</dbReference>
<dbReference type="PROSITE" id="PS50865">
    <property type="entry name" value="ZF_MYND_2"/>
    <property type="match status" value="1"/>
</dbReference>
<name>A0A9N9KPA7_9HELO</name>
<keyword evidence="7" id="KW-1185">Reference proteome</keyword>
<keyword evidence="3" id="KW-0862">Zinc</keyword>
<accession>A0A9N9KPA7</accession>
<dbReference type="InterPro" id="IPR024119">
    <property type="entry name" value="TF_DEAF-1"/>
</dbReference>
<dbReference type="EMBL" id="CAJVRL010000002">
    <property type="protein sequence ID" value="CAG8949137.1"/>
    <property type="molecule type" value="Genomic_DNA"/>
</dbReference>
<dbReference type="Pfam" id="PF01753">
    <property type="entry name" value="zf-MYND"/>
    <property type="match status" value="1"/>
</dbReference>
<dbReference type="GO" id="GO:0000981">
    <property type="term" value="F:DNA-binding transcription factor activity, RNA polymerase II-specific"/>
    <property type="evidence" value="ECO:0007669"/>
    <property type="project" value="TreeGrafter"/>
</dbReference>
<dbReference type="PANTHER" id="PTHR10237:SF14">
    <property type="entry name" value="MYND-TYPE DOMAIN-CONTAINING PROTEIN"/>
    <property type="match status" value="1"/>
</dbReference>
<dbReference type="Gene3D" id="6.10.140.2220">
    <property type="match status" value="1"/>
</dbReference>
<dbReference type="Proteomes" id="UP000696280">
    <property type="component" value="Unassembled WGS sequence"/>
</dbReference>
<keyword evidence="1" id="KW-0479">Metal-binding</keyword>
<evidence type="ECO:0000259" key="5">
    <source>
        <dbReference type="PROSITE" id="PS50865"/>
    </source>
</evidence>
<evidence type="ECO:0000256" key="1">
    <source>
        <dbReference type="ARBA" id="ARBA00022723"/>
    </source>
</evidence>
<keyword evidence="2 4" id="KW-0863">Zinc-finger</keyword>
<sequence length="385" mass="42883">MATQVQHQKCTICNSSGAKLCSSCRSASYCSPVCQKKDWPLHKTLCKSLKSAQRPSDCHRLAILFPSDSKLPLPIWVSCEASTSTAPSNSNQNPPAFNIDDVIGPPPYDLRSITANELRGFDIEGSVIIISKAKSDNIPEPNACIRNVTNGMARYKWPGTVVAMRIAQGTNTYVDATATDLRVVVDCFAQLPSNGLSGYIQGVKINCNGELRDGKFPAVDVPFNHPIFAVNRGPDIPKQIGLDVRIYRYPPNPSWTGSKFDNQAVTFLHMDANPHSPYWGFASHEWQSNVGSVLLVRADRKPITPRQVEVLTEYCWTKLQPSFESSIEANSLSARQRVFDRINKQGFSEFFESYKKQQMRLDIDLNRAISFGSHPWGEEKSPLEL</sequence>
<protein>
    <recommendedName>
        <fullName evidence="5">MYND-type domain-containing protein</fullName>
    </recommendedName>
</protein>
<dbReference type="GO" id="GO:0005634">
    <property type="term" value="C:nucleus"/>
    <property type="evidence" value="ECO:0007669"/>
    <property type="project" value="TreeGrafter"/>
</dbReference>
<evidence type="ECO:0000313" key="6">
    <source>
        <dbReference type="EMBL" id="CAG8949137.1"/>
    </source>
</evidence>
<reference evidence="6" key="1">
    <citation type="submission" date="2021-07" db="EMBL/GenBank/DDBJ databases">
        <authorList>
            <person name="Durling M."/>
        </authorList>
    </citation>
    <scope>NUCLEOTIDE SEQUENCE</scope>
</reference>
<evidence type="ECO:0000256" key="4">
    <source>
        <dbReference type="PROSITE-ProRule" id="PRU00134"/>
    </source>
</evidence>
<dbReference type="OrthoDB" id="437457at2759"/>
<proteinExistence type="predicted"/>
<evidence type="ECO:0000256" key="2">
    <source>
        <dbReference type="ARBA" id="ARBA00022771"/>
    </source>
</evidence>
<dbReference type="SUPFAM" id="SSF144232">
    <property type="entry name" value="HIT/MYND zinc finger-like"/>
    <property type="match status" value="1"/>
</dbReference>
<evidence type="ECO:0000313" key="7">
    <source>
        <dbReference type="Proteomes" id="UP000696280"/>
    </source>
</evidence>
<dbReference type="GO" id="GO:0008270">
    <property type="term" value="F:zinc ion binding"/>
    <property type="evidence" value="ECO:0007669"/>
    <property type="project" value="UniProtKB-KW"/>
</dbReference>
<evidence type="ECO:0000256" key="3">
    <source>
        <dbReference type="ARBA" id="ARBA00022833"/>
    </source>
</evidence>
<gene>
    <name evidence="6" type="ORF">HYFRA_00004759</name>
</gene>
<feature type="domain" description="MYND-type" evidence="5">
    <location>
        <begin position="10"/>
        <end position="46"/>
    </location>
</feature>